<name>A0A8T0HDL1_CERPU</name>
<dbReference type="AlphaFoldDB" id="A0A8T0HDL1"/>
<evidence type="ECO:0000313" key="2">
    <source>
        <dbReference type="Proteomes" id="UP000822688"/>
    </source>
</evidence>
<sequence length="99" mass="11688">MLTFLLVLLLKSRKSSVVFGLPVMLQQWLFQFRLDFLGIQWRHGGLLVAAEIMFVFGMLRQWLTQFRLGFLRCYCTPETMLEGELFMDRSETWGFVLGM</sequence>
<accession>A0A8T0HDL1</accession>
<proteinExistence type="predicted"/>
<organism evidence="1 2">
    <name type="scientific">Ceratodon purpureus</name>
    <name type="common">Fire moss</name>
    <name type="synonym">Dicranum purpureum</name>
    <dbReference type="NCBI Taxonomy" id="3225"/>
    <lineage>
        <taxon>Eukaryota</taxon>
        <taxon>Viridiplantae</taxon>
        <taxon>Streptophyta</taxon>
        <taxon>Embryophyta</taxon>
        <taxon>Bryophyta</taxon>
        <taxon>Bryophytina</taxon>
        <taxon>Bryopsida</taxon>
        <taxon>Dicranidae</taxon>
        <taxon>Pseudoditrichales</taxon>
        <taxon>Ditrichaceae</taxon>
        <taxon>Ceratodon</taxon>
    </lineage>
</organism>
<reference evidence="1 2" key="1">
    <citation type="submission" date="2020-06" db="EMBL/GenBank/DDBJ databases">
        <title>WGS assembly of Ceratodon purpureus strain R40.</title>
        <authorList>
            <person name="Carey S.B."/>
            <person name="Jenkins J."/>
            <person name="Shu S."/>
            <person name="Lovell J.T."/>
            <person name="Sreedasyam A."/>
            <person name="Maumus F."/>
            <person name="Tiley G.P."/>
            <person name="Fernandez-Pozo N."/>
            <person name="Barry K."/>
            <person name="Chen C."/>
            <person name="Wang M."/>
            <person name="Lipzen A."/>
            <person name="Daum C."/>
            <person name="Saski C.A."/>
            <person name="Payton A.C."/>
            <person name="Mcbreen J.C."/>
            <person name="Conrad R.E."/>
            <person name="Kollar L.M."/>
            <person name="Olsson S."/>
            <person name="Huttunen S."/>
            <person name="Landis J.B."/>
            <person name="Wickett N.J."/>
            <person name="Johnson M.G."/>
            <person name="Rensing S.A."/>
            <person name="Grimwood J."/>
            <person name="Schmutz J."/>
            <person name="Mcdaniel S.F."/>
        </authorList>
    </citation>
    <scope>NUCLEOTIDE SEQUENCE [LARGE SCALE GENOMIC DNA]</scope>
    <source>
        <strain evidence="1 2">R40</strain>
    </source>
</reference>
<protein>
    <submittedName>
        <fullName evidence="1">Uncharacterized protein</fullName>
    </submittedName>
</protein>
<gene>
    <name evidence="1" type="ORF">KC19_6G120600</name>
</gene>
<evidence type="ECO:0000313" key="1">
    <source>
        <dbReference type="EMBL" id="KAG0569851.1"/>
    </source>
</evidence>
<dbReference type="EMBL" id="CM026427">
    <property type="protein sequence ID" value="KAG0569851.1"/>
    <property type="molecule type" value="Genomic_DNA"/>
</dbReference>
<comment type="caution">
    <text evidence="1">The sequence shown here is derived from an EMBL/GenBank/DDBJ whole genome shotgun (WGS) entry which is preliminary data.</text>
</comment>
<keyword evidence="2" id="KW-1185">Reference proteome</keyword>
<dbReference type="Proteomes" id="UP000822688">
    <property type="component" value="Chromosome 6"/>
</dbReference>